<accession>A0A149TNF7</accession>
<proteinExistence type="predicted"/>
<sequence>MRGVKSIRQVAEELAAKHGVTAEYGRRIIAGYFQKFPTAHLLLRLKQSRRLNPIENPSGAQKIIIDAVAYYPENLTVGDVLALGDAS</sequence>
<evidence type="ECO:0000313" key="2">
    <source>
        <dbReference type="Proteomes" id="UP000075636"/>
    </source>
</evidence>
<dbReference type="EMBL" id="LHZR01000053">
    <property type="protein sequence ID" value="KXV51164.1"/>
    <property type="molecule type" value="Genomic_DNA"/>
</dbReference>
<protein>
    <submittedName>
        <fullName evidence="1">Uncharacterized protein</fullName>
    </submittedName>
</protein>
<reference evidence="1 2" key="1">
    <citation type="submission" date="2015-06" db="EMBL/GenBank/DDBJ databases">
        <title>Improved classification and identification of acetic acid bacteria using matrix-assisted laser desorption/ionization time-of-flight mass spectrometry; Gluconobacter nephelii and Gluconobacter uchimurae are later heterotypic synonyms of Gluconobacter japonicus and Gluconobacter oxydans, respectively.</title>
        <authorList>
            <person name="Li L."/>
            <person name="Cleenwerck I."/>
            <person name="De Vuyst L."/>
            <person name="Vandamme P."/>
        </authorList>
    </citation>
    <scope>NUCLEOTIDE SEQUENCE [LARGE SCALE GENOMIC DNA]</scope>
    <source>
        <strain evidence="1 2">LMG 1768</strain>
    </source>
</reference>
<name>A0A149TNF7_9PROT</name>
<dbReference type="PATRIC" id="fig|318683.6.peg.3240"/>
<organism evidence="1 2">
    <name type="scientific">Gluconobacter albidus</name>
    <dbReference type="NCBI Taxonomy" id="318683"/>
    <lineage>
        <taxon>Bacteria</taxon>
        <taxon>Pseudomonadati</taxon>
        <taxon>Pseudomonadota</taxon>
        <taxon>Alphaproteobacteria</taxon>
        <taxon>Acetobacterales</taxon>
        <taxon>Acetobacteraceae</taxon>
        <taxon>Gluconobacter</taxon>
    </lineage>
</organism>
<dbReference type="AlphaFoldDB" id="A0A149TNF7"/>
<dbReference type="OrthoDB" id="7276051at2"/>
<gene>
    <name evidence="1" type="ORF">AD945_00620</name>
</gene>
<evidence type="ECO:0000313" key="1">
    <source>
        <dbReference type="EMBL" id="KXV51164.1"/>
    </source>
</evidence>
<dbReference type="RefSeq" id="WP_062105669.1">
    <property type="nucleotide sequence ID" value="NZ_LHZR01000053.1"/>
</dbReference>
<comment type="caution">
    <text evidence="1">The sequence shown here is derived from an EMBL/GenBank/DDBJ whole genome shotgun (WGS) entry which is preliminary data.</text>
</comment>
<dbReference type="Proteomes" id="UP000075636">
    <property type="component" value="Unassembled WGS sequence"/>
</dbReference>